<sequence>MADPRGRGRKSMRYWQWLESYRYEYDQAQKQISLEKCRKIGFTPRIDFIAILFYSKNFDSNADFYRKTQRSKNPRKTQAKTEIL</sequence>
<organism evidence="1 2">
    <name type="scientific">Romanomermis culicivorax</name>
    <name type="common">Nematode worm</name>
    <dbReference type="NCBI Taxonomy" id="13658"/>
    <lineage>
        <taxon>Eukaryota</taxon>
        <taxon>Metazoa</taxon>
        <taxon>Ecdysozoa</taxon>
        <taxon>Nematoda</taxon>
        <taxon>Enoplea</taxon>
        <taxon>Dorylaimia</taxon>
        <taxon>Mermithida</taxon>
        <taxon>Mermithoidea</taxon>
        <taxon>Mermithidae</taxon>
        <taxon>Romanomermis</taxon>
    </lineage>
</organism>
<name>A0A915KWE4_ROMCU</name>
<keyword evidence="1" id="KW-1185">Reference proteome</keyword>
<evidence type="ECO:0000313" key="2">
    <source>
        <dbReference type="WBParaSite" id="nRc.2.0.1.t43262-RA"/>
    </source>
</evidence>
<reference evidence="2" key="1">
    <citation type="submission" date="2022-11" db="UniProtKB">
        <authorList>
            <consortium name="WormBaseParasite"/>
        </authorList>
    </citation>
    <scope>IDENTIFICATION</scope>
</reference>
<evidence type="ECO:0000313" key="1">
    <source>
        <dbReference type="Proteomes" id="UP000887565"/>
    </source>
</evidence>
<accession>A0A915KWE4</accession>
<dbReference type="WBParaSite" id="nRc.2.0.1.t43262-RA">
    <property type="protein sequence ID" value="nRc.2.0.1.t43262-RA"/>
    <property type="gene ID" value="nRc.2.0.1.g43262"/>
</dbReference>
<dbReference type="Proteomes" id="UP000887565">
    <property type="component" value="Unplaced"/>
</dbReference>
<proteinExistence type="predicted"/>
<protein>
    <submittedName>
        <fullName evidence="2">Uncharacterized protein</fullName>
    </submittedName>
</protein>
<dbReference type="AlphaFoldDB" id="A0A915KWE4"/>